<name>A0ABS8PTG8_9BACT</name>
<dbReference type="RefSeq" id="WP_231006058.1">
    <property type="nucleotide sequence ID" value="NZ_JAJNEC010000005.1"/>
</dbReference>
<reference evidence="1 2" key="1">
    <citation type="submission" date="2021-11" db="EMBL/GenBank/DDBJ databases">
        <title>Genomic of Niabella pedocola.</title>
        <authorList>
            <person name="Wu T."/>
        </authorList>
    </citation>
    <scope>NUCLEOTIDE SEQUENCE [LARGE SCALE GENOMIC DNA]</scope>
    <source>
        <strain evidence="1 2">JCM 31011</strain>
    </source>
</reference>
<proteinExistence type="predicted"/>
<dbReference type="Proteomes" id="UP001199816">
    <property type="component" value="Unassembled WGS sequence"/>
</dbReference>
<comment type="caution">
    <text evidence="1">The sequence shown here is derived from an EMBL/GenBank/DDBJ whole genome shotgun (WGS) entry which is preliminary data.</text>
</comment>
<evidence type="ECO:0000313" key="2">
    <source>
        <dbReference type="Proteomes" id="UP001199816"/>
    </source>
</evidence>
<protein>
    <submittedName>
        <fullName evidence="1">Uncharacterized protein</fullName>
    </submittedName>
</protein>
<accession>A0ABS8PTG8</accession>
<keyword evidence="2" id="KW-1185">Reference proteome</keyword>
<dbReference type="EMBL" id="JAJNEC010000005">
    <property type="protein sequence ID" value="MCD2424376.1"/>
    <property type="molecule type" value="Genomic_DNA"/>
</dbReference>
<organism evidence="1 2">
    <name type="scientific">Niabella pedocola</name>
    <dbReference type="NCBI Taxonomy" id="1752077"/>
    <lineage>
        <taxon>Bacteria</taxon>
        <taxon>Pseudomonadati</taxon>
        <taxon>Bacteroidota</taxon>
        <taxon>Chitinophagia</taxon>
        <taxon>Chitinophagales</taxon>
        <taxon>Chitinophagaceae</taxon>
        <taxon>Niabella</taxon>
    </lineage>
</organism>
<evidence type="ECO:0000313" key="1">
    <source>
        <dbReference type="EMBL" id="MCD2424376.1"/>
    </source>
</evidence>
<gene>
    <name evidence="1" type="ORF">LQ567_16470</name>
</gene>
<sequence>MGQEITTLLNYLKTYVEAEELAGHPTNLSSWEDRHGVLLATRQAKTLIQFLEEALEKNNFKKSEL</sequence>